<feature type="transmembrane region" description="Helical" evidence="11">
    <location>
        <begin position="343"/>
        <end position="361"/>
    </location>
</feature>
<sequence>MARQKQAQPVQRTPSSEIMQEPPDLPEPNARQQANGHAGKPLANGNAKSKGDAHVAPHDSSPGLIQLAICVAGIYASFLSWAVLQEAITTTPYPVRPPTAEEPEPPTERFTFSIVLNTIQSAFAAITGFLYLYFSTPKGQKVPSIFPNRQILFPLILVSITSSLASPFGYASLGHIDYLTFILAKSCKLLPVMFLHITLFRKRYPLYKYAVVLLVTLGVATFTLYHQGTTKKRAASTHSGRSLYGLFLLFINLLLDGLTNTTQDHVFSSPDRYTRYTGPQMMVAQNFLSTILTITYLLTTPYLLSSNSTILSLLPVPIPPSAGTELSSAIAFLSRHPQALKDVLGFAACGAVGQVFIFYTLSKFSSLLLVTVTVTRKMLTMLLSVFWFGHSLTRGQWLGVLLVFGGVGAEGFVQRKEKKAKERAKAAAAVKIRKRSSNSSSCCVVLLFLCLFC</sequence>
<name>A0A0F4YGA0_RASE3</name>
<dbReference type="Proteomes" id="UP000053958">
    <property type="component" value="Unassembled WGS sequence"/>
</dbReference>
<keyword evidence="7 11" id="KW-1133">Transmembrane helix</keyword>
<dbReference type="AlphaFoldDB" id="A0A0F4YGA0"/>
<proteinExistence type="inferred from homology"/>
<dbReference type="PANTHER" id="PTHR10778:SF10">
    <property type="entry name" value="SOLUTE CARRIER FAMILY 35 MEMBER B1"/>
    <property type="match status" value="1"/>
</dbReference>
<dbReference type="GO" id="GO:0005459">
    <property type="term" value="F:UDP-galactose transmembrane transporter activity"/>
    <property type="evidence" value="ECO:0007669"/>
    <property type="project" value="EnsemblFungi"/>
</dbReference>
<dbReference type="InterPro" id="IPR013657">
    <property type="entry name" value="SCL35B1-4/HUT1"/>
</dbReference>
<feature type="transmembrane region" description="Helical" evidence="11">
    <location>
        <begin position="152"/>
        <end position="172"/>
    </location>
</feature>
<evidence type="ECO:0000256" key="3">
    <source>
        <dbReference type="ARBA" id="ARBA00022448"/>
    </source>
</evidence>
<reference evidence="12 13" key="1">
    <citation type="submission" date="2015-04" db="EMBL/GenBank/DDBJ databases">
        <authorList>
            <person name="Heijne W.H."/>
            <person name="Fedorova N.D."/>
            <person name="Nierman W.C."/>
            <person name="Vollebregt A.W."/>
            <person name="Zhao Z."/>
            <person name="Wu L."/>
            <person name="Kumar M."/>
            <person name="Stam H."/>
            <person name="van den Berg M.A."/>
            <person name="Pel H.J."/>
        </authorList>
    </citation>
    <scope>NUCLEOTIDE SEQUENCE [LARGE SCALE GENOMIC DNA]</scope>
    <source>
        <strain evidence="12 13">CBS 393.64</strain>
    </source>
</reference>
<dbReference type="SUPFAM" id="SSF103481">
    <property type="entry name" value="Multidrug resistance efflux transporter EmrE"/>
    <property type="match status" value="1"/>
</dbReference>
<feature type="transmembrane region" description="Helical" evidence="11">
    <location>
        <begin position="64"/>
        <end position="84"/>
    </location>
</feature>
<dbReference type="GO" id="GO:0005460">
    <property type="term" value="F:UDP-glucose transmembrane transporter activity"/>
    <property type="evidence" value="ECO:0007669"/>
    <property type="project" value="TreeGrafter"/>
</dbReference>
<accession>A0A0F4YGA0</accession>
<dbReference type="Pfam" id="PF08449">
    <property type="entry name" value="UAA"/>
    <property type="match status" value="1"/>
</dbReference>
<evidence type="ECO:0000256" key="9">
    <source>
        <dbReference type="ARBA" id="ARBA00041103"/>
    </source>
</evidence>
<feature type="transmembrane region" description="Helical" evidence="11">
    <location>
        <begin position="206"/>
        <end position="224"/>
    </location>
</feature>
<dbReference type="InterPro" id="IPR037185">
    <property type="entry name" value="EmrE-like"/>
</dbReference>
<dbReference type="EMBL" id="LASV01000747">
    <property type="protein sequence ID" value="KKA16633.1"/>
    <property type="molecule type" value="Genomic_DNA"/>
</dbReference>
<dbReference type="GO" id="GO:0120112">
    <property type="term" value="P:UDP-glucose transmembrane transport into endoplasmic reticulum"/>
    <property type="evidence" value="ECO:0007669"/>
    <property type="project" value="EnsemblFungi"/>
</dbReference>
<evidence type="ECO:0000313" key="12">
    <source>
        <dbReference type="EMBL" id="KKA16633.1"/>
    </source>
</evidence>
<keyword evidence="13" id="KW-1185">Reference proteome</keyword>
<evidence type="ECO:0000313" key="13">
    <source>
        <dbReference type="Proteomes" id="UP000053958"/>
    </source>
</evidence>
<evidence type="ECO:0000256" key="7">
    <source>
        <dbReference type="ARBA" id="ARBA00022989"/>
    </source>
</evidence>
<gene>
    <name evidence="12" type="ORF">T310_9751</name>
</gene>
<dbReference type="PANTHER" id="PTHR10778">
    <property type="entry name" value="SOLUTE CARRIER FAMILY 35 MEMBER B"/>
    <property type="match status" value="1"/>
</dbReference>
<evidence type="ECO:0000256" key="10">
    <source>
        <dbReference type="SAM" id="MobiDB-lite"/>
    </source>
</evidence>
<evidence type="ECO:0000256" key="11">
    <source>
        <dbReference type="SAM" id="Phobius"/>
    </source>
</evidence>
<keyword evidence="6" id="KW-0256">Endoplasmic reticulum</keyword>
<organism evidence="12 13">
    <name type="scientific">Rasamsonia emersonii (strain ATCC 16479 / CBS 393.64 / IMI 116815)</name>
    <dbReference type="NCBI Taxonomy" id="1408163"/>
    <lineage>
        <taxon>Eukaryota</taxon>
        <taxon>Fungi</taxon>
        <taxon>Dikarya</taxon>
        <taxon>Ascomycota</taxon>
        <taxon>Pezizomycotina</taxon>
        <taxon>Eurotiomycetes</taxon>
        <taxon>Eurotiomycetidae</taxon>
        <taxon>Eurotiales</taxon>
        <taxon>Trichocomaceae</taxon>
        <taxon>Rasamsonia</taxon>
    </lineage>
</organism>
<dbReference type="OrthoDB" id="1601at2759"/>
<feature type="transmembrane region" description="Helical" evidence="11">
    <location>
        <begin position="395"/>
        <end position="413"/>
    </location>
</feature>
<evidence type="ECO:0000256" key="1">
    <source>
        <dbReference type="ARBA" id="ARBA00004477"/>
    </source>
</evidence>
<keyword evidence="3" id="KW-0813">Transport</keyword>
<feature type="transmembrane region" description="Helical" evidence="11">
    <location>
        <begin position="283"/>
        <end position="304"/>
    </location>
</feature>
<feature type="transmembrane region" description="Helical" evidence="11">
    <location>
        <begin position="368"/>
        <end position="389"/>
    </location>
</feature>
<dbReference type="RefSeq" id="XP_013323245.1">
    <property type="nucleotide sequence ID" value="XM_013467791.1"/>
</dbReference>
<feature type="region of interest" description="Disordered" evidence="10">
    <location>
        <begin position="1"/>
        <end position="57"/>
    </location>
</feature>
<evidence type="ECO:0000256" key="2">
    <source>
        <dbReference type="ARBA" id="ARBA00010694"/>
    </source>
</evidence>
<comment type="caution">
    <text evidence="12">The sequence shown here is derived from an EMBL/GenBank/DDBJ whole genome shotgun (WGS) entry which is preliminary data.</text>
</comment>
<dbReference type="GO" id="GO:0005789">
    <property type="term" value="C:endoplasmic reticulum membrane"/>
    <property type="evidence" value="ECO:0007669"/>
    <property type="project" value="UniProtKB-SubCell"/>
</dbReference>
<feature type="transmembrane region" description="Helical" evidence="11">
    <location>
        <begin position="244"/>
        <end position="262"/>
    </location>
</feature>
<feature type="transmembrane region" description="Helical" evidence="11">
    <location>
        <begin position="178"/>
        <end position="199"/>
    </location>
</feature>
<dbReference type="GeneID" id="25321681"/>
<evidence type="ECO:0000256" key="4">
    <source>
        <dbReference type="ARBA" id="ARBA00022597"/>
    </source>
</evidence>
<keyword evidence="8 11" id="KW-0472">Membrane</keyword>
<feature type="compositionally biased region" description="Polar residues" evidence="10">
    <location>
        <begin position="1"/>
        <end position="18"/>
    </location>
</feature>
<evidence type="ECO:0000256" key="5">
    <source>
        <dbReference type="ARBA" id="ARBA00022692"/>
    </source>
</evidence>
<comment type="subcellular location">
    <subcellularLocation>
        <location evidence="1">Endoplasmic reticulum membrane</location>
        <topology evidence="1">Multi-pass membrane protein</topology>
    </subcellularLocation>
</comment>
<evidence type="ECO:0000256" key="8">
    <source>
        <dbReference type="ARBA" id="ARBA00023136"/>
    </source>
</evidence>
<keyword evidence="5 11" id="KW-0812">Transmembrane</keyword>
<dbReference type="GO" id="GO:0000139">
    <property type="term" value="C:Golgi membrane"/>
    <property type="evidence" value="ECO:0007669"/>
    <property type="project" value="TreeGrafter"/>
</dbReference>
<comment type="similarity">
    <text evidence="2">Belongs to the nucleotide-sugar transporter family. SLC35B subfamily.</text>
</comment>
<protein>
    <recommendedName>
        <fullName evidence="9">UDP-galactose transporter homolog 1</fullName>
    </recommendedName>
</protein>
<feature type="transmembrane region" description="Helical" evidence="11">
    <location>
        <begin position="110"/>
        <end position="132"/>
    </location>
</feature>
<keyword evidence="4 12" id="KW-0762">Sugar transport</keyword>
<dbReference type="STRING" id="1408163.A0A0F4YGA0"/>
<evidence type="ECO:0000256" key="6">
    <source>
        <dbReference type="ARBA" id="ARBA00022824"/>
    </source>
</evidence>